<dbReference type="EMBL" id="GEDV01005455">
    <property type="protein sequence ID" value="JAP83102.1"/>
    <property type="molecule type" value="Transcribed_RNA"/>
</dbReference>
<dbReference type="SMART" id="SM00367">
    <property type="entry name" value="LRR_CC"/>
    <property type="match status" value="3"/>
</dbReference>
<dbReference type="AlphaFoldDB" id="A0A131YX20"/>
<proteinExistence type="predicted"/>
<organism evidence="2">
    <name type="scientific">Rhipicephalus appendiculatus</name>
    <name type="common">Brown ear tick</name>
    <dbReference type="NCBI Taxonomy" id="34631"/>
    <lineage>
        <taxon>Eukaryota</taxon>
        <taxon>Metazoa</taxon>
        <taxon>Ecdysozoa</taxon>
        <taxon>Arthropoda</taxon>
        <taxon>Chelicerata</taxon>
        <taxon>Arachnida</taxon>
        <taxon>Acari</taxon>
        <taxon>Parasitiformes</taxon>
        <taxon>Ixodida</taxon>
        <taxon>Ixodoidea</taxon>
        <taxon>Ixodidae</taxon>
        <taxon>Rhipicephalinae</taxon>
        <taxon>Rhipicephalus</taxon>
        <taxon>Rhipicephalus</taxon>
    </lineage>
</organism>
<dbReference type="Pfam" id="PF24758">
    <property type="entry name" value="LRR_At5g56370"/>
    <property type="match status" value="1"/>
</dbReference>
<dbReference type="Gene3D" id="3.80.10.10">
    <property type="entry name" value="Ribonuclease Inhibitor"/>
    <property type="match status" value="2"/>
</dbReference>
<dbReference type="SUPFAM" id="SSF52047">
    <property type="entry name" value="RNI-like"/>
    <property type="match status" value="1"/>
</dbReference>
<dbReference type="GO" id="GO:0031146">
    <property type="term" value="P:SCF-dependent proteasomal ubiquitin-dependent protein catabolic process"/>
    <property type="evidence" value="ECO:0007669"/>
    <property type="project" value="TreeGrafter"/>
</dbReference>
<name>A0A131YX20_RHIAP</name>
<sequence length="482" mass="53795">MPKRKTPKPLYRLCVAYVAGTIHSLCPTHGDDDSAVASVFPPHVSEDLVDALQSYKQSNFVSLHHLLTHRLRRIKLSFIDCHLPIDRPSRLPRLLRQISAHGKQLTELSLVGAVHQDDATLVAALGRLPRLRKLTLCLCNVTDRVVISIAEHCHELVELKLSGQRVTDESLYLLVACEQLRSVLLESDMCFDPRITVSSSFHLLRGLPRLQTLKIPFLTEALLLFPAGCKLSLVEYMERSLSPLLQCTTALPHIVSICPLLTRVSLILTGQEGILPLGLLKSLSDLTLRVISNTSELFFRRQVEPVLKKVGPHLKTLTLSLPDLDVAAISEHCPMLTDLEMEDLRTLILSDQPSVLQHTQFSRLQRLKFFPHEMNTVTPEQLFGMLCNGGKLTEACLGWCRLTDASLEALVASGTFAHLREFELNEVECVSGVGLRSLVAADSDLASLTVFGCDFVTRADIEQLREQVAQQNLDLVIRYFEL</sequence>
<dbReference type="InterPro" id="IPR032675">
    <property type="entry name" value="LRR_dom_sf"/>
</dbReference>
<feature type="domain" description="F-box/LRR-repeat protein 15/At3g58940/PEG3-like LRR" evidence="1">
    <location>
        <begin position="102"/>
        <end position="199"/>
    </location>
</feature>
<dbReference type="GO" id="GO:0019005">
    <property type="term" value="C:SCF ubiquitin ligase complex"/>
    <property type="evidence" value="ECO:0007669"/>
    <property type="project" value="TreeGrafter"/>
</dbReference>
<protein>
    <recommendedName>
        <fullName evidence="1">F-box/LRR-repeat protein 15/At3g58940/PEG3-like LRR domain-containing protein</fullName>
    </recommendedName>
</protein>
<reference evidence="2" key="1">
    <citation type="journal article" date="2016" name="Ticks Tick Borne Dis.">
        <title>De novo assembly and annotation of the salivary gland transcriptome of Rhipicephalus appendiculatus male and female ticks during blood feeding.</title>
        <authorList>
            <person name="de Castro M.H."/>
            <person name="de Klerk D."/>
            <person name="Pienaar R."/>
            <person name="Latif A.A."/>
            <person name="Rees D.J."/>
            <person name="Mans B.J."/>
        </authorList>
    </citation>
    <scope>NUCLEOTIDE SEQUENCE</scope>
    <source>
        <tissue evidence="2">Salivary glands</tissue>
    </source>
</reference>
<evidence type="ECO:0000313" key="2">
    <source>
        <dbReference type="EMBL" id="JAP83102.1"/>
    </source>
</evidence>
<dbReference type="PANTHER" id="PTHR13318">
    <property type="entry name" value="PARTNER OF PAIRED, ISOFORM B-RELATED"/>
    <property type="match status" value="1"/>
</dbReference>
<accession>A0A131YX20</accession>
<dbReference type="InterPro" id="IPR055411">
    <property type="entry name" value="LRR_FXL15/At3g58940/PEG3-like"/>
</dbReference>
<dbReference type="InterPro" id="IPR006553">
    <property type="entry name" value="Leu-rich_rpt_Cys-con_subtyp"/>
</dbReference>
<evidence type="ECO:0000259" key="1">
    <source>
        <dbReference type="Pfam" id="PF24758"/>
    </source>
</evidence>